<dbReference type="PANTHER" id="PTHR10578:SF107">
    <property type="entry name" value="2-HYDROXYACID OXIDASE 1"/>
    <property type="match status" value="1"/>
</dbReference>
<feature type="binding site" evidence="7">
    <location>
        <begin position="314"/>
        <end position="315"/>
    </location>
    <ligand>
        <name>FMN</name>
        <dbReference type="ChEBI" id="CHEBI:58210"/>
    </ligand>
</feature>
<dbReference type="FunFam" id="3.20.20.70:FF:000029">
    <property type="entry name" value="L-lactate dehydrogenase"/>
    <property type="match status" value="1"/>
</dbReference>
<feature type="binding site" evidence="7">
    <location>
        <position position="170"/>
    </location>
    <ligand>
        <name>FMN</name>
        <dbReference type="ChEBI" id="CHEBI:58210"/>
    </ligand>
</feature>
<evidence type="ECO:0000256" key="1">
    <source>
        <dbReference type="ARBA" id="ARBA00001917"/>
    </source>
</evidence>
<evidence type="ECO:0000256" key="3">
    <source>
        <dbReference type="ARBA" id="ARBA00022643"/>
    </source>
</evidence>
<keyword evidence="3 7" id="KW-0288">FMN</keyword>
<evidence type="ECO:0000313" key="9">
    <source>
        <dbReference type="EMBL" id="TFY98806.1"/>
    </source>
</evidence>
<dbReference type="CDD" id="cd02809">
    <property type="entry name" value="alpha_hydroxyacid_oxid_FMN"/>
    <property type="match status" value="1"/>
</dbReference>
<reference evidence="9 10" key="1">
    <citation type="submission" date="2019-03" db="EMBL/GenBank/DDBJ databases">
        <title>Ramlibacter rhizophilus CCTCC AB2015357, whole genome shotgun sequence.</title>
        <authorList>
            <person name="Zhang X."/>
            <person name="Feng G."/>
            <person name="Zhu H."/>
        </authorList>
    </citation>
    <scope>NUCLEOTIDE SEQUENCE [LARGE SCALE GENOMIC DNA]</scope>
    <source>
        <strain evidence="9 10">CCTCC AB2015357</strain>
    </source>
</reference>
<feature type="binding site" evidence="7">
    <location>
        <position position="236"/>
    </location>
    <ligand>
        <name>FMN</name>
        <dbReference type="ChEBI" id="CHEBI:58210"/>
    </ligand>
</feature>
<dbReference type="SUPFAM" id="SSF51395">
    <property type="entry name" value="FMN-linked oxidoreductases"/>
    <property type="match status" value="1"/>
</dbReference>
<dbReference type="OrthoDB" id="9770452at2"/>
<evidence type="ECO:0000259" key="8">
    <source>
        <dbReference type="PROSITE" id="PS51349"/>
    </source>
</evidence>
<dbReference type="EMBL" id="SMLL01000005">
    <property type="protein sequence ID" value="TFY98806.1"/>
    <property type="molecule type" value="Genomic_DNA"/>
</dbReference>
<feature type="binding site" evidence="7">
    <location>
        <position position="33"/>
    </location>
    <ligand>
        <name>glyoxylate</name>
        <dbReference type="ChEBI" id="CHEBI:36655"/>
    </ligand>
</feature>
<dbReference type="InterPro" id="IPR013785">
    <property type="entry name" value="Aldolase_TIM"/>
</dbReference>
<feature type="binding site" evidence="7">
    <location>
        <position position="258"/>
    </location>
    <ligand>
        <name>FMN</name>
        <dbReference type="ChEBI" id="CHEBI:58210"/>
    </ligand>
</feature>
<evidence type="ECO:0000256" key="6">
    <source>
        <dbReference type="PIRSR" id="PIRSR000138-1"/>
    </source>
</evidence>
<evidence type="ECO:0000256" key="2">
    <source>
        <dbReference type="ARBA" id="ARBA00022630"/>
    </source>
</evidence>
<dbReference type="PANTHER" id="PTHR10578">
    <property type="entry name" value="S -2-HYDROXY-ACID OXIDASE-RELATED"/>
    <property type="match status" value="1"/>
</dbReference>
<evidence type="ECO:0000256" key="7">
    <source>
        <dbReference type="PIRSR" id="PIRSR000138-2"/>
    </source>
</evidence>
<dbReference type="RefSeq" id="WP_135285956.1">
    <property type="nucleotide sequence ID" value="NZ_SMLL01000005.1"/>
</dbReference>
<keyword evidence="2 7" id="KW-0285">Flavoprotein</keyword>
<dbReference type="GO" id="GO:0016614">
    <property type="term" value="F:oxidoreductase activity, acting on CH-OH group of donors"/>
    <property type="evidence" value="ECO:0007669"/>
    <property type="project" value="UniProtKB-ARBA"/>
</dbReference>
<dbReference type="InterPro" id="IPR037396">
    <property type="entry name" value="FMN_HAD"/>
</dbReference>
<comment type="cofactor">
    <cofactor evidence="1">
        <name>FMN</name>
        <dbReference type="ChEBI" id="CHEBI:58210"/>
    </cofactor>
</comment>
<comment type="caution">
    <text evidence="9">The sequence shown here is derived from an EMBL/GenBank/DDBJ whole genome shotgun (WGS) entry which is preliminary data.</text>
</comment>
<feature type="binding site" evidence="7">
    <location>
        <position position="144"/>
    </location>
    <ligand>
        <name>glyoxylate</name>
        <dbReference type="ChEBI" id="CHEBI:36655"/>
    </ligand>
</feature>
<dbReference type="Gene3D" id="3.20.20.70">
    <property type="entry name" value="Aldolase class I"/>
    <property type="match status" value="1"/>
</dbReference>
<feature type="binding site" evidence="7">
    <location>
        <position position="263"/>
    </location>
    <ligand>
        <name>glyoxylate</name>
        <dbReference type="ChEBI" id="CHEBI:36655"/>
    </ligand>
</feature>
<feature type="binding site" evidence="7">
    <location>
        <position position="142"/>
    </location>
    <ligand>
        <name>FMN</name>
        <dbReference type="ChEBI" id="CHEBI:58210"/>
    </ligand>
</feature>
<keyword evidence="4" id="KW-0560">Oxidoreductase</keyword>
<feature type="binding site" evidence="7">
    <location>
        <position position="260"/>
    </location>
    <ligand>
        <name>glyoxylate</name>
        <dbReference type="ChEBI" id="CHEBI:36655"/>
    </ligand>
</feature>
<gene>
    <name evidence="9" type="ORF">EZ242_14920</name>
</gene>
<organism evidence="9 10">
    <name type="scientific">Ramlibacter rhizophilus</name>
    <dbReference type="NCBI Taxonomy" id="1781167"/>
    <lineage>
        <taxon>Bacteria</taxon>
        <taxon>Pseudomonadati</taxon>
        <taxon>Pseudomonadota</taxon>
        <taxon>Betaproteobacteria</taxon>
        <taxon>Burkholderiales</taxon>
        <taxon>Comamonadaceae</taxon>
        <taxon>Ramlibacter</taxon>
    </lineage>
</organism>
<feature type="domain" description="FMN hydroxy acid dehydrogenase" evidence="8">
    <location>
        <begin position="7"/>
        <end position="365"/>
    </location>
</feature>
<dbReference type="InterPro" id="IPR000262">
    <property type="entry name" value="FMN-dep_DH"/>
</dbReference>
<name>A0A4Z0BHJ1_9BURK</name>
<dbReference type="PROSITE" id="PS51349">
    <property type="entry name" value="FMN_HYDROXY_ACID_DH_2"/>
    <property type="match status" value="1"/>
</dbReference>
<dbReference type="PIRSF" id="PIRSF000138">
    <property type="entry name" value="Al-hdrx_acd_dh"/>
    <property type="match status" value="1"/>
</dbReference>
<dbReference type="GO" id="GO:0010181">
    <property type="term" value="F:FMN binding"/>
    <property type="evidence" value="ECO:0007669"/>
    <property type="project" value="InterPro"/>
</dbReference>
<accession>A0A4Z0BHJ1</accession>
<feature type="active site" description="Proton acceptor" evidence="6">
    <location>
        <position position="260"/>
    </location>
</feature>
<dbReference type="InterPro" id="IPR012133">
    <property type="entry name" value="Alpha-hydoxy_acid_DH_FMN"/>
</dbReference>
<sequence length="372" mass="38736">MSATLEPIPPGILSLADYEAAARQRLDEGAWAYFSAHAGDGLTRRANRAAWDRIGLVPRVLRAVREVRTDATLFGRPLPCPLLVAPMALQRLAHPDGEVGMALAAAAQGAGFVLSSQASTLLETVAAAVRRDDSGRGPLWFQLYFLSDRAATLELVQRAEAARYEALVLTVDAAVRTPRAAEQRAGFKLPAGVGMVNLPASEAASAGSLGALLARAPTWDDVAWLKARTRLPLLLKGVLHPQDAREAARLQVDGLIVSNHGGRTLDSAIATAQALPAMADAVAGALPLLVDGGVVRGTDALKALALGARAVLVGRPLIWALASAGAAGVAHGLRLLRDELAVALAQCGAARLADLDRSLLLADAPPLLGRDI</sequence>
<feature type="binding site" evidence="7">
    <location>
        <position position="179"/>
    </location>
    <ligand>
        <name>glyoxylate</name>
        <dbReference type="ChEBI" id="CHEBI:36655"/>
    </ligand>
</feature>
<evidence type="ECO:0000313" key="10">
    <source>
        <dbReference type="Proteomes" id="UP000297564"/>
    </source>
</evidence>
<dbReference type="Pfam" id="PF01070">
    <property type="entry name" value="FMN_dh"/>
    <property type="match status" value="1"/>
</dbReference>
<keyword evidence="10" id="KW-1185">Reference proteome</keyword>
<dbReference type="Proteomes" id="UP000297564">
    <property type="component" value="Unassembled WGS sequence"/>
</dbReference>
<dbReference type="AlphaFoldDB" id="A0A4Z0BHJ1"/>
<comment type="similarity">
    <text evidence="5">Belongs to the FMN-dependent alpha-hydroxy acid dehydrogenase family.</text>
</comment>
<proteinExistence type="inferred from homology"/>
<protein>
    <submittedName>
        <fullName evidence="9">Alpha-hydroxy-acid oxidizing protein</fullName>
    </submittedName>
</protein>
<feature type="binding site" evidence="7">
    <location>
        <position position="115"/>
    </location>
    <ligand>
        <name>FMN</name>
        <dbReference type="ChEBI" id="CHEBI:58210"/>
    </ligand>
</feature>
<evidence type="ECO:0000256" key="5">
    <source>
        <dbReference type="ARBA" id="ARBA00024042"/>
    </source>
</evidence>
<evidence type="ECO:0000256" key="4">
    <source>
        <dbReference type="ARBA" id="ARBA00023002"/>
    </source>
</evidence>
<feature type="binding site" evidence="7">
    <location>
        <begin position="86"/>
        <end position="88"/>
    </location>
    <ligand>
        <name>FMN</name>
        <dbReference type="ChEBI" id="CHEBI:58210"/>
    </ligand>
</feature>